<dbReference type="AlphaFoldDB" id="A0A927HD17"/>
<dbReference type="PANTHER" id="PTHR10908:SF0">
    <property type="entry name" value="SEROTONIN N-ACETYLTRANSFERASE"/>
    <property type="match status" value="1"/>
</dbReference>
<keyword evidence="2" id="KW-0012">Acyltransferase</keyword>
<keyword evidence="5" id="KW-1185">Reference proteome</keyword>
<dbReference type="PROSITE" id="PS51186">
    <property type="entry name" value="GNAT"/>
    <property type="match status" value="1"/>
</dbReference>
<dbReference type="InterPro" id="IPR051635">
    <property type="entry name" value="SNAT-like"/>
</dbReference>
<sequence>MIEFRNAKPPDATRCFEIEIDAYQGDEAATLEKISKRIEVYPDGFLILLMEGEIVGFINCGCAHEVEMSDEEFKELVGHDPDAPNVVILSVVVDPAHQGKGLSRALMTEFVGRMKRLGKSTIHLMCKEHHVPLYERFGYSYLQPSASNHGGMTWQEMSMKL</sequence>
<keyword evidence="1" id="KW-0808">Transferase</keyword>
<dbReference type="Gene3D" id="3.40.630.30">
    <property type="match status" value="1"/>
</dbReference>
<evidence type="ECO:0000256" key="1">
    <source>
        <dbReference type="ARBA" id="ARBA00022679"/>
    </source>
</evidence>
<dbReference type="InterPro" id="IPR000182">
    <property type="entry name" value="GNAT_dom"/>
</dbReference>
<comment type="caution">
    <text evidence="4">The sequence shown here is derived from an EMBL/GenBank/DDBJ whole genome shotgun (WGS) entry which is preliminary data.</text>
</comment>
<name>A0A927HD17_9RHOB</name>
<feature type="domain" description="N-acetyltransferase" evidence="3">
    <location>
        <begin position="2"/>
        <end position="161"/>
    </location>
</feature>
<dbReference type="CDD" id="cd04301">
    <property type="entry name" value="NAT_SF"/>
    <property type="match status" value="1"/>
</dbReference>
<dbReference type="InterPro" id="IPR016181">
    <property type="entry name" value="Acyl_CoA_acyltransferase"/>
</dbReference>
<dbReference type="PANTHER" id="PTHR10908">
    <property type="entry name" value="SEROTONIN N-ACETYLTRANSFERASE"/>
    <property type="match status" value="1"/>
</dbReference>
<proteinExistence type="predicted"/>
<gene>
    <name evidence="4" type="ORF">H9Q16_00290</name>
</gene>
<dbReference type="Pfam" id="PF00583">
    <property type="entry name" value="Acetyltransf_1"/>
    <property type="match status" value="1"/>
</dbReference>
<organism evidence="4 5">
    <name type="scientific">Sulfitobacter aestuariivivens</name>
    <dbReference type="NCBI Taxonomy" id="2766981"/>
    <lineage>
        <taxon>Bacteria</taxon>
        <taxon>Pseudomonadati</taxon>
        <taxon>Pseudomonadota</taxon>
        <taxon>Alphaproteobacteria</taxon>
        <taxon>Rhodobacterales</taxon>
        <taxon>Roseobacteraceae</taxon>
        <taxon>Sulfitobacter</taxon>
    </lineage>
</organism>
<dbReference type="EMBL" id="JACTAG010000001">
    <property type="protein sequence ID" value="MBD3662351.1"/>
    <property type="molecule type" value="Genomic_DNA"/>
</dbReference>
<evidence type="ECO:0000313" key="4">
    <source>
        <dbReference type="EMBL" id="MBD3662351.1"/>
    </source>
</evidence>
<evidence type="ECO:0000256" key="2">
    <source>
        <dbReference type="ARBA" id="ARBA00023315"/>
    </source>
</evidence>
<evidence type="ECO:0000313" key="5">
    <source>
        <dbReference type="Proteomes" id="UP000635142"/>
    </source>
</evidence>
<dbReference type="Proteomes" id="UP000635142">
    <property type="component" value="Unassembled WGS sequence"/>
</dbReference>
<dbReference type="SUPFAM" id="SSF55729">
    <property type="entry name" value="Acyl-CoA N-acyltransferases (Nat)"/>
    <property type="match status" value="1"/>
</dbReference>
<protein>
    <submittedName>
        <fullName evidence="4">GNAT family N-acetyltransferase</fullName>
    </submittedName>
</protein>
<accession>A0A927HD17</accession>
<dbReference type="GO" id="GO:0008080">
    <property type="term" value="F:N-acetyltransferase activity"/>
    <property type="evidence" value="ECO:0007669"/>
    <property type="project" value="UniProtKB-ARBA"/>
</dbReference>
<dbReference type="RefSeq" id="WP_191073397.1">
    <property type="nucleotide sequence ID" value="NZ_JACTAG010000001.1"/>
</dbReference>
<evidence type="ECO:0000259" key="3">
    <source>
        <dbReference type="PROSITE" id="PS51186"/>
    </source>
</evidence>
<reference evidence="4" key="1">
    <citation type="submission" date="2020-08" db="EMBL/GenBank/DDBJ databases">
        <title>Sulfitobacter aestuariivivens sp. nov., isolated from a tidal flat.</title>
        <authorList>
            <person name="Park S."/>
            <person name="Yoon J.-H."/>
        </authorList>
    </citation>
    <scope>NUCLEOTIDE SEQUENCE</scope>
    <source>
        <strain evidence="4">TSTF-M16</strain>
    </source>
</reference>